<gene>
    <name evidence="1" type="ORF">DASB73_000850</name>
</gene>
<accession>A0AAV5RD52</accession>
<dbReference type="SUPFAM" id="SSF54427">
    <property type="entry name" value="NTF2-like"/>
    <property type="match status" value="1"/>
</dbReference>
<dbReference type="AlphaFoldDB" id="A0AAV5RD52"/>
<evidence type="ECO:0000313" key="1">
    <source>
        <dbReference type="EMBL" id="GMM49127.1"/>
    </source>
</evidence>
<name>A0AAV5RD52_STABA</name>
<dbReference type="InterPro" id="IPR032710">
    <property type="entry name" value="NTF2-like_dom_sf"/>
</dbReference>
<dbReference type="InterPro" id="IPR019488">
    <property type="entry name" value="Nucl_pore_RNA_shuttling_Mtr2"/>
</dbReference>
<dbReference type="EMBL" id="BTGC01000001">
    <property type="protein sequence ID" value="GMM49127.1"/>
    <property type="molecule type" value="Genomic_DNA"/>
</dbReference>
<evidence type="ECO:0000313" key="2">
    <source>
        <dbReference type="Proteomes" id="UP001362899"/>
    </source>
</evidence>
<comment type="caution">
    <text evidence="1">The sequence shown here is derived from an EMBL/GenBank/DDBJ whole genome shotgun (WGS) entry which is preliminary data.</text>
</comment>
<organism evidence="1 2">
    <name type="scientific">Starmerella bacillaris</name>
    <name type="common">Yeast</name>
    <name type="synonym">Candida zemplinina</name>
    <dbReference type="NCBI Taxonomy" id="1247836"/>
    <lineage>
        <taxon>Eukaryota</taxon>
        <taxon>Fungi</taxon>
        <taxon>Dikarya</taxon>
        <taxon>Ascomycota</taxon>
        <taxon>Saccharomycotina</taxon>
        <taxon>Dipodascomycetes</taxon>
        <taxon>Dipodascales</taxon>
        <taxon>Trichomonascaceae</taxon>
        <taxon>Starmerella</taxon>
    </lineage>
</organism>
<dbReference type="Gene3D" id="3.10.450.50">
    <property type="match status" value="1"/>
</dbReference>
<proteinExistence type="predicted"/>
<dbReference type="Pfam" id="PF10429">
    <property type="entry name" value="Mtr2"/>
    <property type="match status" value="1"/>
</dbReference>
<evidence type="ECO:0008006" key="3">
    <source>
        <dbReference type="Google" id="ProtNLM"/>
    </source>
</evidence>
<keyword evidence="2" id="KW-1185">Reference proteome</keyword>
<dbReference type="Proteomes" id="UP001362899">
    <property type="component" value="Unassembled WGS sequence"/>
</dbReference>
<sequence length="144" mass="15894">MSNSSLFSLLDVTVREGKHFSSAFFRAVDSHESPDSVTENTTLVWNGSPLLGSKAFHEMLLASPVTKHDITGFDVQPFPNGDQNAINMIVSLSGRVYYGDKVPQNLFGFSAQLVVRRIQPNSPLALQTMSYRLIHKPSNATLQI</sequence>
<reference evidence="1 2" key="1">
    <citation type="journal article" date="2023" name="Elife">
        <title>Identification of key yeast species and microbe-microbe interactions impacting larval growth of Drosophila in the wild.</title>
        <authorList>
            <person name="Mure A."/>
            <person name="Sugiura Y."/>
            <person name="Maeda R."/>
            <person name="Honda K."/>
            <person name="Sakurai N."/>
            <person name="Takahashi Y."/>
            <person name="Watada M."/>
            <person name="Katoh T."/>
            <person name="Gotoh A."/>
            <person name="Gotoh Y."/>
            <person name="Taniguchi I."/>
            <person name="Nakamura K."/>
            <person name="Hayashi T."/>
            <person name="Katayama T."/>
            <person name="Uemura T."/>
            <person name="Hattori Y."/>
        </authorList>
    </citation>
    <scope>NUCLEOTIDE SEQUENCE [LARGE SCALE GENOMIC DNA]</scope>
    <source>
        <strain evidence="1 2">SB-73</strain>
    </source>
</reference>
<protein>
    <recommendedName>
        <fullName evidence="3">NTF2 domain-containing protein</fullName>
    </recommendedName>
</protein>